<evidence type="ECO:0000313" key="1">
    <source>
        <dbReference type="EMBL" id="KAK7499941.1"/>
    </source>
</evidence>
<sequence>MLEFKWRRVKQVYDPAGQNSIGERVCHIMSDGIHYGLQDQVLIPDLEQDYEKFEHVEEVLEKLALEIGDWA</sequence>
<accession>A0ABD0LL03</accession>
<organism evidence="1 2">
    <name type="scientific">Batillaria attramentaria</name>
    <dbReference type="NCBI Taxonomy" id="370345"/>
    <lineage>
        <taxon>Eukaryota</taxon>
        <taxon>Metazoa</taxon>
        <taxon>Spiralia</taxon>
        <taxon>Lophotrochozoa</taxon>
        <taxon>Mollusca</taxon>
        <taxon>Gastropoda</taxon>
        <taxon>Caenogastropoda</taxon>
        <taxon>Sorbeoconcha</taxon>
        <taxon>Cerithioidea</taxon>
        <taxon>Batillariidae</taxon>
        <taxon>Batillaria</taxon>
    </lineage>
</organism>
<dbReference type="Proteomes" id="UP001519460">
    <property type="component" value="Unassembled WGS sequence"/>
</dbReference>
<dbReference type="EMBL" id="JACVVK020000040">
    <property type="protein sequence ID" value="KAK7499941.1"/>
    <property type="molecule type" value="Genomic_DNA"/>
</dbReference>
<dbReference type="AlphaFoldDB" id="A0ABD0LL03"/>
<feature type="non-terminal residue" evidence="1">
    <location>
        <position position="71"/>
    </location>
</feature>
<protein>
    <submittedName>
        <fullName evidence="1">Uncharacterized protein</fullName>
    </submittedName>
</protein>
<gene>
    <name evidence="1" type="ORF">BaRGS_00008789</name>
</gene>
<reference evidence="1 2" key="1">
    <citation type="journal article" date="2023" name="Sci. Data">
        <title>Genome assembly of the Korean intertidal mud-creeper Batillaria attramentaria.</title>
        <authorList>
            <person name="Patra A.K."/>
            <person name="Ho P.T."/>
            <person name="Jun S."/>
            <person name="Lee S.J."/>
            <person name="Kim Y."/>
            <person name="Won Y.J."/>
        </authorList>
    </citation>
    <scope>NUCLEOTIDE SEQUENCE [LARGE SCALE GENOMIC DNA]</scope>
    <source>
        <strain evidence="1">Wonlab-2016</strain>
    </source>
</reference>
<comment type="caution">
    <text evidence="1">The sequence shown here is derived from an EMBL/GenBank/DDBJ whole genome shotgun (WGS) entry which is preliminary data.</text>
</comment>
<name>A0ABD0LL03_9CAEN</name>
<keyword evidence="2" id="KW-1185">Reference proteome</keyword>
<evidence type="ECO:0000313" key="2">
    <source>
        <dbReference type="Proteomes" id="UP001519460"/>
    </source>
</evidence>
<proteinExistence type="predicted"/>